<name>A0A072V1L5_MEDTR</name>
<dbReference type="EMBL" id="CM001219">
    <property type="protein sequence ID" value="KEH35874.1"/>
    <property type="molecule type" value="Genomic_DNA"/>
</dbReference>
<dbReference type="AlphaFoldDB" id="A0A072V1L5"/>
<reference evidence="1 3" key="1">
    <citation type="journal article" date="2011" name="Nature">
        <title>The Medicago genome provides insight into the evolution of rhizobial symbioses.</title>
        <authorList>
            <person name="Young N.D."/>
            <person name="Debelle F."/>
            <person name="Oldroyd G.E."/>
            <person name="Geurts R."/>
            <person name="Cannon S.B."/>
            <person name="Udvardi M.K."/>
            <person name="Benedito V.A."/>
            <person name="Mayer K.F."/>
            <person name="Gouzy J."/>
            <person name="Schoof H."/>
            <person name="Van de Peer Y."/>
            <person name="Proost S."/>
            <person name="Cook D.R."/>
            <person name="Meyers B.C."/>
            <person name="Spannagl M."/>
            <person name="Cheung F."/>
            <person name="De Mita S."/>
            <person name="Krishnakumar V."/>
            <person name="Gundlach H."/>
            <person name="Zhou S."/>
            <person name="Mudge J."/>
            <person name="Bharti A.K."/>
            <person name="Murray J.D."/>
            <person name="Naoumkina M.A."/>
            <person name="Rosen B."/>
            <person name="Silverstein K.A."/>
            <person name="Tang H."/>
            <person name="Rombauts S."/>
            <person name="Zhao P.X."/>
            <person name="Zhou P."/>
            <person name="Barbe V."/>
            <person name="Bardou P."/>
            <person name="Bechner M."/>
            <person name="Bellec A."/>
            <person name="Berger A."/>
            <person name="Berges H."/>
            <person name="Bidwell S."/>
            <person name="Bisseling T."/>
            <person name="Choisne N."/>
            <person name="Couloux A."/>
            <person name="Denny R."/>
            <person name="Deshpande S."/>
            <person name="Dai X."/>
            <person name="Doyle J.J."/>
            <person name="Dudez A.M."/>
            <person name="Farmer A.D."/>
            <person name="Fouteau S."/>
            <person name="Franken C."/>
            <person name="Gibelin C."/>
            <person name="Gish J."/>
            <person name="Goldstein S."/>
            <person name="Gonzalez A.J."/>
            <person name="Green P.J."/>
            <person name="Hallab A."/>
            <person name="Hartog M."/>
            <person name="Hua A."/>
            <person name="Humphray S.J."/>
            <person name="Jeong D.H."/>
            <person name="Jing Y."/>
            <person name="Jocker A."/>
            <person name="Kenton S.M."/>
            <person name="Kim D.J."/>
            <person name="Klee K."/>
            <person name="Lai H."/>
            <person name="Lang C."/>
            <person name="Lin S."/>
            <person name="Macmil S.L."/>
            <person name="Magdelenat G."/>
            <person name="Matthews L."/>
            <person name="McCorrison J."/>
            <person name="Monaghan E.L."/>
            <person name="Mun J.H."/>
            <person name="Najar F.Z."/>
            <person name="Nicholson C."/>
            <person name="Noirot C."/>
            <person name="O'Bleness M."/>
            <person name="Paule C.R."/>
            <person name="Poulain J."/>
            <person name="Prion F."/>
            <person name="Qin B."/>
            <person name="Qu C."/>
            <person name="Retzel E.F."/>
            <person name="Riddle C."/>
            <person name="Sallet E."/>
            <person name="Samain S."/>
            <person name="Samson N."/>
            <person name="Sanders I."/>
            <person name="Saurat O."/>
            <person name="Scarpelli C."/>
            <person name="Schiex T."/>
            <person name="Segurens B."/>
            <person name="Severin A.J."/>
            <person name="Sherrier D.J."/>
            <person name="Shi R."/>
            <person name="Sims S."/>
            <person name="Singer S.R."/>
            <person name="Sinharoy S."/>
            <person name="Sterck L."/>
            <person name="Viollet A."/>
            <person name="Wang B.B."/>
            <person name="Wang K."/>
            <person name="Wang M."/>
            <person name="Wang X."/>
            <person name="Warfsmann J."/>
            <person name="Weissenbach J."/>
            <person name="White D.D."/>
            <person name="White J.D."/>
            <person name="Wiley G.B."/>
            <person name="Wincker P."/>
            <person name="Xing Y."/>
            <person name="Yang L."/>
            <person name="Yao Z."/>
            <person name="Ying F."/>
            <person name="Zhai J."/>
            <person name="Zhou L."/>
            <person name="Zuber A."/>
            <person name="Denarie J."/>
            <person name="Dixon R.A."/>
            <person name="May G.D."/>
            <person name="Schwartz D.C."/>
            <person name="Rogers J."/>
            <person name="Quetier F."/>
            <person name="Town C.D."/>
            <person name="Roe B.A."/>
        </authorList>
    </citation>
    <scope>NUCLEOTIDE SEQUENCE [LARGE SCALE GENOMIC DNA]</scope>
    <source>
        <strain evidence="1">A17</strain>
        <strain evidence="2 3">cv. Jemalong A17</strain>
    </source>
</reference>
<keyword evidence="3" id="KW-1185">Reference proteome</keyword>
<reference evidence="1 3" key="2">
    <citation type="journal article" date="2014" name="BMC Genomics">
        <title>An improved genome release (version Mt4.0) for the model legume Medicago truncatula.</title>
        <authorList>
            <person name="Tang H."/>
            <person name="Krishnakumar V."/>
            <person name="Bidwell S."/>
            <person name="Rosen B."/>
            <person name="Chan A."/>
            <person name="Zhou S."/>
            <person name="Gentzbittel L."/>
            <person name="Childs K.L."/>
            <person name="Yandell M."/>
            <person name="Gundlach H."/>
            <person name="Mayer K.F."/>
            <person name="Schwartz D.C."/>
            <person name="Town C.D."/>
        </authorList>
    </citation>
    <scope>GENOME REANNOTATION</scope>
    <source>
        <strain evidence="1">A17</strain>
        <strain evidence="2 3">cv. Jemalong A17</strain>
    </source>
</reference>
<dbReference type="Proteomes" id="UP000002051">
    <property type="component" value="Chromosome 3"/>
</dbReference>
<sequence>MPLEANHHIIIQANNTLHLTAITTSGPVYKKKTPTHNNETLLQSKKYKTKAQQVHQQATLTSQCHLKNKAAVSNHQYSLDCTTICKRKH</sequence>
<proteinExistence type="predicted"/>
<dbReference type="HOGENOM" id="CLU_2458177_0_0_1"/>
<dbReference type="EnsemblPlants" id="KEH35874">
    <property type="protein sequence ID" value="KEH35874"/>
    <property type="gene ID" value="MTR_3g104555"/>
</dbReference>
<evidence type="ECO:0000313" key="3">
    <source>
        <dbReference type="Proteomes" id="UP000002051"/>
    </source>
</evidence>
<evidence type="ECO:0000313" key="2">
    <source>
        <dbReference type="EnsemblPlants" id="KEH35874"/>
    </source>
</evidence>
<evidence type="ECO:0000313" key="1">
    <source>
        <dbReference type="EMBL" id="KEH35874.1"/>
    </source>
</evidence>
<protein>
    <submittedName>
        <fullName evidence="1 2">Uncharacterized protein</fullName>
    </submittedName>
</protein>
<organism evidence="1 3">
    <name type="scientific">Medicago truncatula</name>
    <name type="common">Barrel medic</name>
    <name type="synonym">Medicago tribuloides</name>
    <dbReference type="NCBI Taxonomy" id="3880"/>
    <lineage>
        <taxon>Eukaryota</taxon>
        <taxon>Viridiplantae</taxon>
        <taxon>Streptophyta</taxon>
        <taxon>Embryophyta</taxon>
        <taxon>Tracheophyta</taxon>
        <taxon>Spermatophyta</taxon>
        <taxon>Magnoliopsida</taxon>
        <taxon>eudicotyledons</taxon>
        <taxon>Gunneridae</taxon>
        <taxon>Pentapetalae</taxon>
        <taxon>rosids</taxon>
        <taxon>fabids</taxon>
        <taxon>Fabales</taxon>
        <taxon>Fabaceae</taxon>
        <taxon>Papilionoideae</taxon>
        <taxon>50 kb inversion clade</taxon>
        <taxon>NPAAA clade</taxon>
        <taxon>Hologalegina</taxon>
        <taxon>IRL clade</taxon>
        <taxon>Trifolieae</taxon>
        <taxon>Medicago</taxon>
    </lineage>
</organism>
<gene>
    <name evidence="1" type="ordered locus">MTR_3g104555</name>
</gene>
<accession>A0A072V1L5</accession>
<reference evidence="2" key="3">
    <citation type="submission" date="2015-04" db="UniProtKB">
        <authorList>
            <consortium name="EnsemblPlants"/>
        </authorList>
    </citation>
    <scope>IDENTIFICATION</scope>
    <source>
        <strain evidence="2">cv. Jemalong A17</strain>
    </source>
</reference>